<dbReference type="InterPro" id="IPR043964">
    <property type="entry name" value="P-loop_TraG"/>
</dbReference>
<sequence length="809" mass="88562">MLNLREYRARPASLADHLKWACLIAPGIVLNKDGSLQRTIAYRGPDLESSTAEELVAVTARMNNLLRRFGSGWALHIEADRRPSVTYPESVWRDPAAWLVDEERRAAFEETGRHFETDCYLTLAWMPPADRTARIEQLFIEDPADAPAAFWSEHLAYFETETSRALDLMADLMPEARFLNDDETLTYLHACISTARQSVRAPSVPMCLDALLVDTPLTGGLSPRLGDETLKVLTINGFPATGEPGLLSELDQLGFAYRWVTRFLPLDKPDAEKTLNTYVRNWFAKRRSLTSYLREILTNEPATLLNTDASNQAADADEALQALGAGHVTFGYCTTAIVVRHADAAVAEEQVRAVERVIRGRGFTCVHESINAIEAWLGTLPGEAYANVRQPLLNTINLSHMAPLSSLWAGPERNAHLDGPPLLMARSASSTPFRLVTHQGDVGHMMVVGPTGAGKSVLLSLLALQFRRYEQAQVFIFDKGASARCATLALGGTWYDLGLEGDLAFQPLRDVGGEAGLAAAQAWVLELIEQEGVSVTPEVKQAVWTALQSLGAAPVAQRTLTGLVALLQMPDLRQALEPYTLAGPYGALLDVDEDNLEAGDMLCFEMDTLMQDKRLAAPVLAHLFTKLEARFDGRPTLLILDEAWLFLDHPMFAGRLRDWLKTLRKKNVSVVFATQSLSDISTSAIAPSLIESATTRIFLANARAEEPSQCAAYEGFGLNARQVELITRATPKRDYYVQTPDGNRLFDLDLGPVALAFCAAGSKADQKLISEILAAVGPEGFAPAWLVARGLHWAADLIAAEGEMPCAAE</sequence>
<reference evidence="5 6" key="1">
    <citation type="journal article" date="2018" name="Nat. Biotechnol.">
        <title>A standardized bacterial taxonomy based on genome phylogeny substantially revises the tree of life.</title>
        <authorList>
            <person name="Parks D.H."/>
            <person name="Chuvochina M."/>
            <person name="Waite D.W."/>
            <person name="Rinke C."/>
            <person name="Skarshewski A."/>
            <person name="Chaumeil P.A."/>
            <person name="Hugenholtz P."/>
        </authorList>
    </citation>
    <scope>NUCLEOTIDE SEQUENCE [LARGE SCALE GENOMIC DNA]</scope>
    <source>
        <strain evidence="5">UBA8733</strain>
    </source>
</reference>
<dbReference type="Pfam" id="PF19044">
    <property type="entry name" value="P-loop_TraG"/>
    <property type="match status" value="1"/>
</dbReference>
<organism evidence="5 6">
    <name type="scientific">Hyphomonas adhaerens</name>
    <dbReference type="NCBI Taxonomy" id="81029"/>
    <lineage>
        <taxon>Bacteria</taxon>
        <taxon>Pseudomonadati</taxon>
        <taxon>Pseudomonadota</taxon>
        <taxon>Alphaproteobacteria</taxon>
        <taxon>Hyphomonadales</taxon>
        <taxon>Hyphomonadaceae</taxon>
        <taxon>Hyphomonas</taxon>
    </lineage>
</organism>
<dbReference type="Gene3D" id="3.40.50.300">
    <property type="entry name" value="P-loop containing nucleotide triphosphate hydrolases"/>
    <property type="match status" value="2"/>
</dbReference>
<keyword evidence="3" id="KW-0067">ATP-binding</keyword>
<evidence type="ECO:0000256" key="1">
    <source>
        <dbReference type="ARBA" id="ARBA00006512"/>
    </source>
</evidence>
<dbReference type="InterPro" id="IPR051162">
    <property type="entry name" value="T4SS_component"/>
</dbReference>
<dbReference type="InterPro" id="IPR003593">
    <property type="entry name" value="AAA+_ATPase"/>
</dbReference>
<accession>A0A3B9GYW4</accession>
<dbReference type="PANTHER" id="PTHR30121:SF12">
    <property type="entry name" value="TYPE IV SECRETION SYSTEM PROTEIN CAGE"/>
    <property type="match status" value="1"/>
</dbReference>
<proteinExistence type="inferred from homology"/>
<dbReference type="RefSeq" id="WP_272988224.1">
    <property type="nucleotide sequence ID" value="NZ_CALCOC010000333.1"/>
</dbReference>
<dbReference type="SUPFAM" id="SSF52540">
    <property type="entry name" value="P-loop containing nucleoside triphosphate hydrolases"/>
    <property type="match status" value="1"/>
</dbReference>
<comment type="caution">
    <text evidence="5">The sequence shown here is derived from an EMBL/GenBank/DDBJ whole genome shotgun (WGS) entry which is preliminary data.</text>
</comment>
<dbReference type="InterPro" id="IPR018145">
    <property type="entry name" value="CagE_TrbE_VirB_cntrl_dom"/>
</dbReference>
<name>A0A3B9GYW4_9PROT</name>
<gene>
    <name evidence="5" type="ORF">DCG58_08490</name>
</gene>
<dbReference type="AlphaFoldDB" id="A0A3B9GYW4"/>
<dbReference type="NCBIfam" id="NF010447">
    <property type="entry name" value="PRK13873.1"/>
    <property type="match status" value="1"/>
</dbReference>
<dbReference type="CDD" id="cd01127">
    <property type="entry name" value="TrwB_TraG_TraD_VirD4"/>
    <property type="match status" value="1"/>
</dbReference>
<keyword evidence="2" id="KW-0547">Nucleotide-binding</keyword>
<evidence type="ECO:0000256" key="3">
    <source>
        <dbReference type="ARBA" id="ARBA00022840"/>
    </source>
</evidence>
<dbReference type="EMBL" id="DMAN01000187">
    <property type="protein sequence ID" value="HAE27184.1"/>
    <property type="molecule type" value="Genomic_DNA"/>
</dbReference>
<dbReference type="Pfam" id="PF03135">
    <property type="entry name" value="CagE_TrbE_VirB"/>
    <property type="match status" value="1"/>
</dbReference>
<dbReference type="SMART" id="SM00382">
    <property type="entry name" value="AAA"/>
    <property type="match status" value="1"/>
</dbReference>
<evidence type="ECO:0000313" key="6">
    <source>
        <dbReference type="Proteomes" id="UP000259610"/>
    </source>
</evidence>
<feature type="domain" description="AAA+ ATPase" evidence="4">
    <location>
        <begin position="441"/>
        <end position="703"/>
    </location>
</feature>
<evidence type="ECO:0000256" key="2">
    <source>
        <dbReference type="ARBA" id="ARBA00022741"/>
    </source>
</evidence>
<protein>
    <submittedName>
        <fullName evidence="5">Conjugal transfer protein TrbE</fullName>
    </submittedName>
</protein>
<evidence type="ECO:0000313" key="5">
    <source>
        <dbReference type="EMBL" id="HAE27184.1"/>
    </source>
</evidence>
<evidence type="ECO:0000259" key="4">
    <source>
        <dbReference type="SMART" id="SM00382"/>
    </source>
</evidence>
<comment type="similarity">
    <text evidence="1">Belongs to the TrbE/VirB4 family.</text>
</comment>
<dbReference type="GO" id="GO:0005524">
    <property type="term" value="F:ATP binding"/>
    <property type="evidence" value="ECO:0007669"/>
    <property type="project" value="UniProtKB-KW"/>
</dbReference>
<dbReference type="InterPro" id="IPR027417">
    <property type="entry name" value="P-loop_NTPase"/>
</dbReference>
<dbReference type="Proteomes" id="UP000259610">
    <property type="component" value="Unassembled WGS sequence"/>
</dbReference>
<dbReference type="PANTHER" id="PTHR30121">
    <property type="entry name" value="UNCHARACTERIZED PROTEIN YJGR-RELATED"/>
    <property type="match status" value="1"/>
</dbReference>